<reference evidence="1 2" key="2">
    <citation type="submission" date="2016-06" db="EMBL/GenBank/DDBJ databases">
        <title>Pedobacter psychrophilus sp. nov., isolated from Antarctic fragmentary rock.</title>
        <authorList>
            <person name="Svec P."/>
        </authorList>
    </citation>
    <scope>NUCLEOTIDE SEQUENCE [LARGE SCALE GENOMIC DNA]</scope>
    <source>
        <strain evidence="1 2">CCM 8644</strain>
    </source>
</reference>
<dbReference type="AlphaFoldDB" id="A0A179DQZ1"/>
<gene>
    <name evidence="1" type="ORF">A5893_17170</name>
</gene>
<sequence length="585" mass="66514">MKTLKLFNSVVLKETDEKPFISEQGFIIEPGALWAKKEILNFYKNEKLDGYGLNKTFHKSWKTIFSSSRTDLLIEQIRHYISTYGSEFEDEIYIPNEVLEIPNTKVVFKVVKSYPKEVIIEKCLQLLQSGIALKEETINDVLSILVDELDYKFTGNENIKNKEAVIKIADMYGIIPNDILEFFRFIIYRTTGESLLIKSKEVIEAIKASNYNPAIQFEKFGLEKLAEIFNRFKPLFLAFKTKCPKAINKIAKLSKVHHKPLVSNPLNYVTSIILNQEDDLHWLNNATSFALFRAISACHSRIQGQYAFAYRIRNGKSFIKTNKVSGAAWSNYEFLINYCKQRFTLNGKRFFLPPDVEYALPTSEKMFVGNIPTGSKFFGETLAIGVYWENQWGAHDIDLSGLNIGGKVGWNSEYKQGNGELMYSGDITDAPNGAVEYLYAKNGLNEPTLINSNVYSGQGNCEYKIVAGKGDQIDYNFMMNPNHLFLETKCQSVQNQTILGILIPVNNRQSFVILNFGAGQCRVSGNSEITITATKALFQQWSNPISLREVLIAFGGEIVNEKENADYNLSLDNLQKDSFIKIFKQ</sequence>
<dbReference type="EMBL" id="LWHJ01000003">
    <property type="protein sequence ID" value="OAQ43517.1"/>
    <property type="molecule type" value="Genomic_DNA"/>
</dbReference>
<reference evidence="1 2" key="1">
    <citation type="submission" date="2016-04" db="EMBL/GenBank/DDBJ databases">
        <authorList>
            <person name="Evans L.H."/>
            <person name="Alamgir A."/>
            <person name="Owens N."/>
            <person name="Weber N.D."/>
            <person name="Virtaneva K."/>
            <person name="Barbian K."/>
            <person name="Babar A."/>
            <person name="Rosenke K."/>
        </authorList>
    </citation>
    <scope>NUCLEOTIDE SEQUENCE [LARGE SCALE GENOMIC DNA]</scope>
    <source>
        <strain evidence="1 2">CCM 8644</strain>
    </source>
</reference>
<dbReference type="OrthoDB" id="415622at2"/>
<dbReference type="RefSeq" id="WP_068820535.1">
    <property type="nucleotide sequence ID" value="NZ_LWHJ01000003.1"/>
</dbReference>
<accession>A0A179DQZ1</accession>
<proteinExistence type="predicted"/>
<dbReference type="Proteomes" id="UP000078459">
    <property type="component" value="Unassembled WGS sequence"/>
</dbReference>
<organism evidence="1 2">
    <name type="scientific">Pedobacter psychrophilus</name>
    <dbReference type="NCBI Taxonomy" id="1826909"/>
    <lineage>
        <taxon>Bacteria</taxon>
        <taxon>Pseudomonadati</taxon>
        <taxon>Bacteroidota</taxon>
        <taxon>Sphingobacteriia</taxon>
        <taxon>Sphingobacteriales</taxon>
        <taxon>Sphingobacteriaceae</taxon>
        <taxon>Pedobacter</taxon>
    </lineage>
</organism>
<evidence type="ECO:0000313" key="2">
    <source>
        <dbReference type="Proteomes" id="UP000078459"/>
    </source>
</evidence>
<name>A0A179DQZ1_9SPHI</name>
<evidence type="ECO:0000313" key="1">
    <source>
        <dbReference type="EMBL" id="OAQ43517.1"/>
    </source>
</evidence>
<keyword evidence="2" id="KW-1185">Reference proteome</keyword>
<comment type="caution">
    <text evidence="1">The sequence shown here is derived from an EMBL/GenBank/DDBJ whole genome shotgun (WGS) entry which is preliminary data.</text>
</comment>
<protein>
    <submittedName>
        <fullName evidence="1">Uncharacterized protein</fullName>
    </submittedName>
</protein>